<dbReference type="AlphaFoldDB" id="A0A1G8WMB6"/>
<dbReference type="SMART" id="SM00420">
    <property type="entry name" value="HTH_DEOR"/>
    <property type="match status" value="1"/>
</dbReference>
<accession>A0A1G8WMB6</accession>
<dbReference type="InterPro" id="IPR014036">
    <property type="entry name" value="DeoR-like_C"/>
</dbReference>
<dbReference type="InterPro" id="IPR036388">
    <property type="entry name" value="WH-like_DNA-bd_sf"/>
</dbReference>
<dbReference type="GO" id="GO:0003700">
    <property type="term" value="F:DNA-binding transcription factor activity"/>
    <property type="evidence" value="ECO:0007669"/>
    <property type="project" value="InterPro"/>
</dbReference>
<name>A0A1G8WMB6_9BACI</name>
<evidence type="ECO:0000313" key="5">
    <source>
        <dbReference type="EMBL" id="SDJ79193.1"/>
    </source>
</evidence>
<keyword evidence="1" id="KW-0805">Transcription regulation</keyword>
<organism evidence="5 6">
    <name type="scientific">Salimicrobium halophilum</name>
    <dbReference type="NCBI Taxonomy" id="86666"/>
    <lineage>
        <taxon>Bacteria</taxon>
        <taxon>Bacillati</taxon>
        <taxon>Bacillota</taxon>
        <taxon>Bacilli</taxon>
        <taxon>Bacillales</taxon>
        <taxon>Bacillaceae</taxon>
        <taxon>Salimicrobium</taxon>
    </lineage>
</organism>
<evidence type="ECO:0000256" key="3">
    <source>
        <dbReference type="ARBA" id="ARBA00023163"/>
    </source>
</evidence>
<dbReference type="InterPro" id="IPR001034">
    <property type="entry name" value="DeoR_HTH"/>
</dbReference>
<keyword evidence="6" id="KW-1185">Reference proteome</keyword>
<dbReference type="Gene3D" id="3.40.50.1360">
    <property type="match status" value="1"/>
</dbReference>
<sequence>MYQEERIEEILNMLEQQQRIRVEDVCEAFDVSRDTARRDLVKLSERGEIVRVHGGAMLPKRPERLHYKERLAQANEEKQRIGKLAASFIKNQDSVIFDTSTTVQSLIRYMEVESVTAVTNSVYAAELLSDTSADIHLLGGQLNKEQRFLYGPSVLEKLEDFRTDKAFVGTLGISEEGLSSYHEEDGYVKKKMIQRADEVIVVADHSKMERYGFYTFSSLEEVDVVVTDKEPSSRMKDVFEQYAVTWITAD</sequence>
<feature type="domain" description="HTH deoR-type" evidence="4">
    <location>
        <begin position="3"/>
        <end position="58"/>
    </location>
</feature>
<dbReference type="SUPFAM" id="SSF100950">
    <property type="entry name" value="NagB/RpiA/CoA transferase-like"/>
    <property type="match status" value="1"/>
</dbReference>
<evidence type="ECO:0000313" key="6">
    <source>
        <dbReference type="Proteomes" id="UP000199225"/>
    </source>
</evidence>
<dbReference type="InterPro" id="IPR037171">
    <property type="entry name" value="NagB/RpiA_transferase-like"/>
</dbReference>
<keyword evidence="2 5" id="KW-0238">DNA-binding</keyword>
<evidence type="ECO:0000256" key="1">
    <source>
        <dbReference type="ARBA" id="ARBA00023015"/>
    </source>
</evidence>
<dbReference type="PROSITE" id="PS00894">
    <property type="entry name" value="HTH_DEOR_1"/>
    <property type="match status" value="1"/>
</dbReference>
<dbReference type="STRING" id="86666.SAMN04490247_3239"/>
<evidence type="ECO:0000256" key="2">
    <source>
        <dbReference type="ARBA" id="ARBA00023125"/>
    </source>
</evidence>
<dbReference type="PANTHER" id="PTHR30363:SF51">
    <property type="entry name" value="HTH-TYPE TRANSCRIPTIONAL REPRESSOR GLCR"/>
    <property type="match status" value="1"/>
</dbReference>
<proteinExistence type="predicted"/>
<protein>
    <submittedName>
        <fullName evidence="5">DNA-binding transcriptional regulator of sugar metabolism, DeoR/GlpR family</fullName>
    </submittedName>
</protein>
<dbReference type="Pfam" id="PF00455">
    <property type="entry name" value="DeoRC"/>
    <property type="match status" value="1"/>
</dbReference>
<evidence type="ECO:0000259" key="4">
    <source>
        <dbReference type="PROSITE" id="PS51000"/>
    </source>
</evidence>
<dbReference type="InterPro" id="IPR050313">
    <property type="entry name" value="Carb_Metab_HTH_regulators"/>
</dbReference>
<dbReference type="Pfam" id="PF08220">
    <property type="entry name" value="HTH_DeoR"/>
    <property type="match status" value="1"/>
</dbReference>
<dbReference type="SMART" id="SM01134">
    <property type="entry name" value="DeoRC"/>
    <property type="match status" value="1"/>
</dbReference>
<reference evidence="6" key="1">
    <citation type="submission" date="2016-10" db="EMBL/GenBank/DDBJ databases">
        <authorList>
            <person name="Varghese N."/>
            <person name="Submissions S."/>
        </authorList>
    </citation>
    <scope>NUCLEOTIDE SEQUENCE [LARGE SCALE GENOMIC DNA]</scope>
    <source>
        <strain evidence="6">DSM 4771</strain>
    </source>
</reference>
<dbReference type="PROSITE" id="PS51000">
    <property type="entry name" value="HTH_DEOR_2"/>
    <property type="match status" value="1"/>
</dbReference>
<gene>
    <name evidence="5" type="ORF">SAMN04490247_3239</name>
</gene>
<keyword evidence="3" id="KW-0804">Transcription</keyword>
<dbReference type="GO" id="GO:0003677">
    <property type="term" value="F:DNA binding"/>
    <property type="evidence" value="ECO:0007669"/>
    <property type="project" value="UniProtKB-KW"/>
</dbReference>
<dbReference type="Gene3D" id="1.10.10.10">
    <property type="entry name" value="Winged helix-like DNA-binding domain superfamily/Winged helix DNA-binding domain"/>
    <property type="match status" value="1"/>
</dbReference>
<dbReference type="RefSeq" id="WP_093194869.1">
    <property type="nucleotide sequence ID" value="NZ_FNEV01000017.1"/>
</dbReference>
<dbReference type="PRINTS" id="PR00037">
    <property type="entry name" value="HTHLACR"/>
</dbReference>
<dbReference type="EMBL" id="FNEV01000017">
    <property type="protein sequence ID" value="SDJ79193.1"/>
    <property type="molecule type" value="Genomic_DNA"/>
</dbReference>
<dbReference type="PANTHER" id="PTHR30363">
    <property type="entry name" value="HTH-TYPE TRANSCRIPTIONAL REGULATOR SRLR-RELATED"/>
    <property type="match status" value="1"/>
</dbReference>
<dbReference type="Proteomes" id="UP000199225">
    <property type="component" value="Unassembled WGS sequence"/>
</dbReference>
<dbReference type="InterPro" id="IPR018356">
    <property type="entry name" value="Tscrpt_reg_HTH_DeoR_CS"/>
</dbReference>
<dbReference type="OrthoDB" id="9797223at2"/>
<dbReference type="InterPro" id="IPR036390">
    <property type="entry name" value="WH_DNA-bd_sf"/>
</dbReference>
<dbReference type="SUPFAM" id="SSF46785">
    <property type="entry name" value="Winged helix' DNA-binding domain"/>
    <property type="match status" value="1"/>
</dbReference>